<accession>A0ABW6MIF2</accession>
<evidence type="ECO:0000256" key="1">
    <source>
        <dbReference type="SAM" id="SignalP"/>
    </source>
</evidence>
<comment type="caution">
    <text evidence="2">The sequence shown here is derived from an EMBL/GenBank/DDBJ whole genome shotgun (WGS) entry which is preliminary data.</text>
</comment>
<dbReference type="RefSeq" id="WP_388114199.1">
    <property type="nucleotide sequence ID" value="NZ_JBIAHM010000019.1"/>
</dbReference>
<keyword evidence="3" id="KW-1185">Reference proteome</keyword>
<keyword evidence="1" id="KW-0732">Signal</keyword>
<sequence length="278" mass="28773">MAAALCAVAVLLLGGCGTQVAGDTNGATATATGAIPWTTMQPSAVTAAQLAGDQRTLTLTARVPDGKHPCVRALKAALTASERNILWVQITYSSPSGDRSSGCTGERTASTRLVLPKPLGDQQLIVDQDTQFTADGAKLPALRLCGELGCHPPATGCTVPSYEQAMIAADAPEHSYRDAEHCDGKWLVIDFSWRTGPVCGDTTATPSGCTSRLGDRWFFRAKPAGWKVITASPTGGCKAVQRVDPAFPTALCATLAPLSAALHPSYPPQSATPTPTAG</sequence>
<proteinExistence type="predicted"/>
<protein>
    <recommendedName>
        <fullName evidence="4">Integral membrane protein</fullName>
    </recommendedName>
</protein>
<gene>
    <name evidence="2" type="ORF">ACFYNQ_43020</name>
</gene>
<organism evidence="2 3">
    <name type="scientific">Streptomyces hokutonensis</name>
    <dbReference type="NCBI Taxonomy" id="1306990"/>
    <lineage>
        <taxon>Bacteria</taxon>
        <taxon>Bacillati</taxon>
        <taxon>Actinomycetota</taxon>
        <taxon>Actinomycetes</taxon>
        <taxon>Kitasatosporales</taxon>
        <taxon>Streptomycetaceae</taxon>
        <taxon>Streptomyces</taxon>
    </lineage>
</organism>
<reference evidence="2 3" key="1">
    <citation type="submission" date="2024-10" db="EMBL/GenBank/DDBJ databases">
        <title>The Natural Products Discovery Center: Release of the First 8490 Sequenced Strains for Exploring Actinobacteria Biosynthetic Diversity.</title>
        <authorList>
            <person name="Kalkreuter E."/>
            <person name="Kautsar S.A."/>
            <person name="Yang D."/>
            <person name="Bader C.D."/>
            <person name="Teijaro C.N."/>
            <person name="Fluegel L."/>
            <person name="Davis C.M."/>
            <person name="Simpson J.R."/>
            <person name="Lauterbach L."/>
            <person name="Steele A.D."/>
            <person name="Gui C."/>
            <person name="Meng S."/>
            <person name="Li G."/>
            <person name="Viehrig K."/>
            <person name="Ye F."/>
            <person name="Su P."/>
            <person name="Kiefer A.F."/>
            <person name="Nichols A."/>
            <person name="Cepeda A.J."/>
            <person name="Yan W."/>
            <person name="Fan B."/>
            <person name="Jiang Y."/>
            <person name="Adhikari A."/>
            <person name="Zheng C.-J."/>
            <person name="Schuster L."/>
            <person name="Cowan T.M."/>
            <person name="Smanski M.J."/>
            <person name="Chevrette M.G."/>
            <person name="De Carvalho L.P.S."/>
            <person name="Shen B."/>
        </authorList>
    </citation>
    <scope>NUCLEOTIDE SEQUENCE [LARGE SCALE GENOMIC DNA]</scope>
    <source>
        <strain evidence="2 3">NPDC006488</strain>
    </source>
</reference>
<feature type="signal peptide" evidence="1">
    <location>
        <begin position="1"/>
        <end position="21"/>
    </location>
</feature>
<feature type="chain" id="PRO_5046283351" description="Integral membrane protein" evidence="1">
    <location>
        <begin position="22"/>
        <end position="278"/>
    </location>
</feature>
<dbReference type="Proteomes" id="UP001601303">
    <property type="component" value="Unassembled WGS sequence"/>
</dbReference>
<evidence type="ECO:0008006" key="4">
    <source>
        <dbReference type="Google" id="ProtNLM"/>
    </source>
</evidence>
<dbReference type="EMBL" id="JBIAHM010000019">
    <property type="protein sequence ID" value="MFE9605307.1"/>
    <property type="molecule type" value="Genomic_DNA"/>
</dbReference>
<evidence type="ECO:0000313" key="3">
    <source>
        <dbReference type="Proteomes" id="UP001601303"/>
    </source>
</evidence>
<evidence type="ECO:0000313" key="2">
    <source>
        <dbReference type="EMBL" id="MFE9605307.1"/>
    </source>
</evidence>
<name>A0ABW6MIF2_9ACTN</name>